<protein>
    <recommendedName>
        <fullName evidence="1">Aminotransferase class I/classII large domain-containing protein</fullName>
    </recommendedName>
</protein>
<dbReference type="InterPro" id="IPR015422">
    <property type="entry name" value="PyrdxlP-dep_Trfase_small"/>
</dbReference>
<dbReference type="EMBL" id="CAJOBC010000213">
    <property type="protein sequence ID" value="CAF3555508.1"/>
    <property type="molecule type" value="Genomic_DNA"/>
</dbReference>
<dbReference type="EMBL" id="CAJNOQ010000213">
    <property type="protein sequence ID" value="CAF0773184.1"/>
    <property type="molecule type" value="Genomic_DNA"/>
</dbReference>
<evidence type="ECO:0000313" key="2">
    <source>
        <dbReference type="EMBL" id="CAF0773184.1"/>
    </source>
</evidence>
<organism evidence="2 4">
    <name type="scientific">Didymodactylos carnosus</name>
    <dbReference type="NCBI Taxonomy" id="1234261"/>
    <lineage>
        <taxon>Eukaryota</taxon>
        <taxon>Metazoa</taxon>
        <taxon>Spiralia</taxon>
        <taxon>Gnathifera</taxon>
        <taxon>Rotifera</taxon>
        <taxon>Eurotatoria</taxon>
        <taxon>Bdelloidea</taxon>
        <taxon>Philodinida</taxon>
        <taxon>Philodinidae</taxon>
        <taxon>Didymodactylos</taxon>
    </lineage>
</organism>
<dbReference type="OrthoDB" id="7042322at2759"/>
<dbReference type="PANTHER" id="PTHR45744">
    <property type="entry name" value="TYROSINE AMINOTRANSFERASE"/>
    <property type="match status" value="1"/>
</dbReference>
<dbReference type="InterPro" id="IPR015421">
    <property type="entry name" value="PyrdxlP-dep_Trfase_major"/>
</dbReference>
<dbReference type="GO" id="GO:0030170">
    <property type="term" value="F:pyridoxal phosphate binding"/>
    <property type="evidence" value="ECO:0007669"/>
    <property type="project" value="InterPro"/>
</dbReference>
<feature type="domain" description="Aminotransferase class I/classII large" evidence="1">
    <location>
        <begin position="1"/>
        <end position="182"/>
    </location>
</feature>
<dbReference type="GO" id="GO:0006572">
    <property type="term" value="P:L-tyrosine catabolic process"/>
    <property type="evidence" value="ECO:0007669"/>
    <property type="project" value="TreeGrafter"/>
</dbReference>
<dbReference type="GO" id="GO:0004838">
    <property type="term" value="F:L-tyrosine-2-oxoglutarate transaminase activity"/>
    <property type="evidence" value="ECO:0007669"/>
    <property type="project" value="TreeGrafter"/>
</dbReference>
<dbReference type="CDD" id="cd00609">
    <property type="entry name" value="AAT_like"/>
    <property type="match status" value="1"/>
</dbReference>
<reference evidence="2" key="1">
    <citation type="submission" date="2021-02" db="EMBL/GenBank/DDBJ databases">
        <authorList>
            <person name="Nowell W R."/>
        </authorList>
    </citation>
    <scope>NUCLEOTIDE SEQUENCE</scope>
</reference>
<dbReference type="SUPFAM" id="SSF53383">
    <property type="entry name" value="PLP-dependent transferases"/>
    <property type="match status" value="1"/>
</dbReference>
<dbReference type="InterPro" id="IPR004839">
    <property type="entry name" value="Aminotransferase_I/II_large"/>
</dbReference>
<feature type="domain" description="Aminotransferase class I/classII large" evidence="1">
    <location>
        <begin position="193"/>
        <end position="323"/>
    </location>
</feature>
<comment type="caution">
    <text evidence="2">The sequence shown here is derived from an EMBL/GenBank/DDBJ whole genome shotgun (WGS) entry which is preliminary data.</text>
</comment>
<dbReference type="Gene3D" id="3.40.640.10">
    <property type="entry name" value="Type I PLP-dependent aspartate aminotransferase-like (Major domain)"/>
    <property type="match status" value="1"/>
</dbReference>
<proteinExistence type="predicted"/>
<dbReference type="Proteomes" id="UP000681722">
    <property type="component" value="Unassembled WGS sequence"/>
</dbReference>
<evidence type="ECO:0000313" key="4">
    <source>
        <dbReference type="Proteomes" id="UP000663829"/>
    </source>
</evidence>
<evidence type="ECO:0000313" key="3">
    <source>
        <dbReference type="EMBL" id="CAF3555508.1"/>
    </source>
</evidence>
<gene>
    <name evidence="2" type="ORF">GPM918_LOCUS2044</name>
    <name evidence="3" type="ORF">SRO942_LOCUS2044</name>
</gene>
<sequence length="334" mass="37216">MISLSIGDPTHYKNMLPPIEAEEAVTEAVQKPTSHGYVPSFGLEAARQAVAELWTKPNCQLKFDDIILTSGCSHALEMCINCLANPGDNILLPRPGFSLYVTLCKSLNIETRFYDLIPDKCWEVDLDHLQSMINEKTKAILINNPSNPCGAVYGKEHLCSIIDLCEKNCLPIIADEIYADMFELALLFVFLDAIKPGLLDLSSRILGPNSIIQAALPYILTQTPQSYFDEIITQIQMNAQFCYETLSSVPGLKPIMPSGAMYMLIGIDVTAFRDIESDTDLFKKLIDEESLSCLPASVFGISNYIRLVLTAPFEKTQEACMRIVEFCERHTNTI</sequence>
<dbReference type="PANTHER" id="PTHR45744:SF2">
    <property type="entry name" value="TYROSINE AMINOTRANSFERASE"/>
    <property type="match status" value="1"/>
</dbReference>
<dbReference type="PRINTS" id="PR00753">
    <property type="entry name" value="ACCSYNTHASE"/>
</dbReference>
<accession>A0A813QTX4</accession>
<dbReference type="Pfam" id="PF00155">
    <property type="entry name" value="Aminotran_1_2"/>
    <property type="match status" value="2"/>
</dbReference>
<keyword evidence="4" id="KW-1185">Reference proteome</keyword>
<dbReference type="InterPro" id="IPR015424">
    <property type="entry name" value="PyrdxlP-dep_Trfase"/>
</dbReference>
<dbReference type="Proteomes" id="UP000663829">
    <property type="component" value="Unassembled WGS sequence"/>
</dbReference>
<evidence type="ECO:0000259" key="1">
    <source>
        <dbReference type="Pfam" id="PF00155"/>
    </source>
</evidence>
<dbReference type="Gene3D" id="3.90.1150.10">
    <property type="entry name" value="Aspartate Aminotransferase, domain 1"/>
    <property type="match status" value="1"/>
</dbReference>
<name>A0A813QTX4_9BILA</name>
<dbReference type="AlphaFoldDB" id="A0A813QTX4"/>